<feature type="transmembrane region" description="Helical" evidence="2">
    <location>
        <begin position="161"/>
        <end position="181"/>
    </location>
</feature>
<feature type="transmembrane region" description="Helical" evidence="2">
    <location>
        <begin position="66"/>
        <end position="86"/>
    </location>
</feature>
<feature type="transmembrane region" description="Helical" evidence="2">
    <location>
        <begin position="334"/>
        <end position="357"/>
    </location>
</feature>
<accession>A0ABN3TZ01</accession>
<feature type="transmembrane region" description="Helical" evidence="2">
    <location>
        <begin position="287"/>
        <end position="314"/>
    </location>
</feature>
<evidence type="ECO:0000256" key="1">
    <source>
        <dbReference type="SAM" id="MobiDB-lite"/>
    </source>
</evidence>
<dbReference type="InterPro" id="IPR002656">
    <property type="entry name" value="Acyl_transf_3_dom"/>
</dbReference>
<feature type="region of interest" description="Disordered" evidence="1">
    <location>
        <begin position="364"/>
        <end position="388"/>
    </location>
</feature>
<keyword evidence="2" id="KW-1133">Transmembrane helix</keyword>
<keyword evidence="2" id="KW-0472">Membrane</keyword>
<gene>
    <name evidence="4" type="ORF">GCM10010439_10950</name>
</gene>
<keyword evidence="4" id="KW-0012">Acyltransferase</keyword>
<feature type="transmembrane region" description="Helical" evidence="2">
    <location>
        <begin position="259"/>
        <end position="275"/>
    </location>
</feature>
<feature type="domain" description="Acyltransferase 3" evidence="3">
    <location>
        <begin position="20"/>
        <end position="356"/>
    </location>
</feature>
<reference evidence="4 5" key="1">
    <citation type="journal article" date="2019" name="Int. J. Syst. Evol. Microbiol.">
        <title>The Global Catalogue of Microorganisms (GCM) 10K type strain sequencing project: providing services to taxonomists for standard genome sequencing and annotation.</title>
        <authorList>
            <consortium name="The Broad Institute Genomics Platform"/>
            <consortium name="The Broad Institute Genome Sequencing Center for Infectious Disease"/>
            <person name="Wu L."/>
            <person name="Ma J."/>
        </authorList>
    </citation>
    <scope>NUCLEOTIDE SEQUENCE [LARGE SCALE GENOMIC DNA]</scope>
    <source>
        <strain evidence="4 5">JCM 8201</strain>
    </source>
</reference>
<organism evidence="4 5">
    <name type="scientific">Actinocorallia aurantiaca</name>
    <dbReference type="NCBI Taxonomy" id="46204"/>
    <lineage>
        <taxon>Bacteria</taxon>
        <taxon>Bacillati</taxon>
        <taxon>Actinomycetota</taxon>
        <taxon>Actinomycetes</taxon>
        <taxon>Streptosporangiales</taxon>
        <taxon>Thermomonosporaceae</taxon>
        <taxon>Actinocorallia</taxon>
    </lineage>
</organism>
<dbReference type="Pfam" id="PF01757">
    <property type="entry name" value="Acyl_transf_3"/>
    <property type="match status" value="1"/>
</dbReference>
<proteinExistence type="predicted"/>
<keyword evidence="2" id="KW-0812">Transmembrane</keyword>
<dbReference type="RefSeq" id="WP_344449032.1">
    <property type="nucleotide sequence ID" value="NZ_BAAATZ010000003.1"/>
</dbReference>
<feature type="transmembrane region" description="Helical" evidence="2">
    <location>
        <begin position="134"/>
        <end position="154"/>
    </location>
</feature>
<evidence type="ECO:0000313" key="5">
    <source>
        <dbReference type="Proteomes" id="UP001501842"/>
    </source>
</evidence>
<dbReference type="EMBL" id="BAAATZ010000003">
    <property type="protein sequence ID" value="GAA2721212.1"/>
    <property type="molecule type" value="Genomic_DNA"/>
</dbReference>
<feature type="transmembrane region" description="Helical" evidence="2">
    <location>
        <begin position="26"/>
        <end position="46"/>
    </location>
</feature>
<keyword evidence="4" id="KW-0808">Transferase</keyword>
<dbReference type="Proteomes" id="UP001501842">
    <property type="component" value="Unassembled WGS sequence"/>
</dbReference>
<evidence type="ECO:0000256" key="2">
    <source>
        <dbReference type="SAM" id="Phobius"/>
    </source>
</evidence>
<protein>
    <submittedName>
        <fullName evidence="4">Acyltransferase</fullName>
    </submittedName>
</protein>
<keyword evidence="5" id="KW-1185">Reference proteome</keyword>
<dbReference type="GO" id="GO:0016746">
    <property type="term" value="F:acyltransferase activity"/>
    <property type="evidence" value="ECO:0007669"/>
    <property type="project" value="UniProtKB-KW"/>
</dbReference>
<feature type="transmembrane region" description="Helical" evidence="2">
    <location>
        <begin position="220"/>
        <end position="239"/>
    </location>
</feature>
<sequence>MASALAARIEAATPAGRDREIDGLRAIAIAGVVLGHWLVTGLTNAGGTLSAASPLREMPWLAPLSWVLQTLAPFFLVGGYTAALGLGRAGTYRAWLGRRLARLARPVPVLLCFWALLAPVLWLAGLDLPDLRTIIRLVVSPLWFLCAFAALTALTPLFRRLPPWGAVIPLCAVAAVDLWRLALDGPAWLGLLNVLTGWAVPFALGAAWARHGAPSRRASLGLLTGGTAATAALVAFAGYPASMVGVPGETLSNLNPPTLAAVAFGVAQTGLALLLKDRVAALLRAPLAWAAVVLVNLSAMTVFLWHQSALLLVTTATFGLGPLPGLHTAPDAPAWIPARLCWLPAFALTLWALWALFARFESARPGRSGAPRDADGTGPAETGNPRLP</sequence>
<name>A0ABN3TZ01_9ACTN</name>
<feature type="transmembrane region" description="Helical" evidence="2">
    <location>
        <begin position="107"/>
        <end position="128"/>
    </location>
</feature>
<comment type="caution">
    <text evidence="4">The sequence shown here is derived from an EMBL/GenBank/DDBJ whole genome shotgun (WGS) entry which is preliminary data.</text>
</comment>
<feature type="transmembrane region" description="Helical" evidence="2">
    <location>
        <begin position="187"/>
        <end position="208"/>
    </location>
</feature>
<evidence type="ECO:0000259" key="3">
    <source>
        <dbReference type="Pfam" id="PF01757"/>
    </source>
</evidence>
<evidence type="ECO:0000313" key="4">
    <source>
        <dbReference type="EMBL" id="GAA2721212.1"/>
    </source>
</evidence>